<evidence type="ECO:0000256" key="5">
    <source>
        <dbReference type="ARBA" id="ARBA00022777"/>
    </source>
</evidence>
<evidence type="ECO:0000256" key="7">
    <source>
        <dbReference type="ARBA" id="ARBA00047899"/>
    </source>
</evidence>
<evidence type="ECO:0000256" key="1">
    <source>
        <dbReference type="ARBA" id="ARBA00012513"/>
    </source>
</evidence>
<dbReference type="Gene3D" id="1.10.510.10">
    <property type="entry name" value="Transferase(Phosphotransferase) domain 1"/>
    <property type="match status" value="1"/>
</dbReference>
<dbReference type="PROSITE" id="PS00108">
    <property type="entry name" value="PROTEIN_KINASE_ST"/>
    <property type="match status" value="1"/>
</dbReference>
<dbReference type="SMART" id="SM00220">
    <property type="entry name" value="S_TKc"/>
    <property type="match status" value="1"/>
</dbReference>
<keyword evidence="4" id="KW-0547">Nucleotide-binding</keyword>
<dbReference type="InterPro" id="IPR008271">
    <property type="entry name" value="Ser/Thr_kinase_AS"/>
</dbReference>
<comment type="catalytic activity">
    <reaction evidence="7">
        <text>L-threonyl-[protein] + ATP = O-phospho-L-threonyl-[protein] + ADP + H(+)</text>
        <dbReference type="Rhea" id="RHEA:46608"/>
        <dbReference type="Rhea" id="RHEA-COMP:11060"/>
        <dbReference type="Rhea" id="RHEA-COMP:11605"/>
        <dbReference type="ChEBI" id="CHEBI:15378"/>
        <dbReference type="ChEBI" id="CHEBI:30013"/>
        <dbReference type="ChEBI" id="CHEBI:30616"/>
        <dbReference type="ChEBI" id="CHEBI:61977"/>
        <dbReference type="ChEBI" id="CHEBI:456216"/>
        <dbReference type="EC" id="2.7.11.1"/>
    </reaction>
</comment>
<feature type="non-terminal residue" evidence="10">
    <location>
        <position position="1"/>
    </location>
</feature>
<dbReference type="Pfam" id="PF00069">
    <property type="entry name" value="Pkinase"/>
    <property type="match status" value="1"/>
</dbReference>
<dbReference type="eggNOG" id="KOG0695">
    <property type="taxonomic scope" value="Eukaryota"/>
</dbReference>
<name>D8QF56_SCHCM</name>
<dbReference type="InterPro" id="IPR011009">
    <property type="entry name" value="Kinase-like_dom_sf"/>
</dbReference>
<comment type="catalytic activity">
    <reaction evidence="8">
        <text>L-seryl-[protein] + ATP = O-phospho-L-seryl-[protein] + ADP + H(+)</text>
        <dbReference type="Rhea" id="RHEA:17989"/>
        <dbReference type="Rhea" id="RHEA-COMP:9863"/>
        <dbReference type="Rhea" id="RHEA-COMP:11604"/>
        <dbReference type="ChEBI" id="CHEBI:15378"/>
        <dbReference type="ChEBI" id="CHEBI:29999"/>
        <dbReference type="ChEBI" id="CHEBI:30616"/>
        <dbReference type="ChEBI" id="CHEBI:83421"/>
        <dbReference type="ChEBI" id="CHEBI:456216"/>
        <dbReference type="EC" id="2.7.11.1"/>
    </reaction>
</comment>
<organism evidence="11">
    <name type="scientific">Schizophyllum commune (strain H4-8 / FGSC 9210)</name>
    <name type="common">Split gill fungus</name>
    <dbReference type="NCBI Taxonomy" id="578458"/>
    <lineage>
        <taxon>Eukaryota</taxon>
        <taxon>Fungi</taxon>
        <taxon>Dikarya</taxon>
        <taxon>Basidiomycota</taxon>
        <taxon>Agaricomycotina</taxon>
        <taxon>Agaricomycetes</taxon>
        <taxon>Agaricomycetidae</taxon>
        <taxon>Agaricales</taxon>
        <taxon>Schizophyllaceae</taxon>
        <taxon>Schizophyllum</taxon>
    </lineage>
</organism>
<dbReference type="OMA" id="ERRTTIC"/>
<dbReference type="InParanoid" id="D8QF56"/>
<dbReference type="PANTHER" id="PTHR24356:SF1">
    <property type="entry name" value="SERINE_THREONINE-PROTEIN KINASE GREATWALL"/>
    <property type="match status" value="1"/>
</dbReference>
<keyword evidence="2" id="KW-0723">Serine/threonine-protein kinase</keyword>
<dbReference type="InterPro" id="IPR000719">
    <property type="entry name" value="Prot_kinase_dom"/>
</dbReference>
<proteinExistence type="predicted"/>
<evidence type="ECO:0000256" key="4">
    <source>
        <dbReference type="ARBA" id="ARBA00022741"/>
    </source>
</evidence>
<keyword evidence="6" id="KW-0067">ATP-binding</keyword>
<dbReference type="PROSITE" id="PS50011">
    <property type="entry name" value="PROTEIN_KINASE_DOM"/>
    <property type="match status" value="1"/>
</dbReference>
<sequence>ETKHALIIKLFASFHDESDLYMVLVSTHTARMAHYHGRDMSFPSELLRFYMAELCTAVVGLHAIGIAHRDIKPENILIDRDGHIVLCDFGLAAERMPRINHEHAFNDGHMVGTPYYTAPEILLGWDHGFAVDWWGVGAVMFTVHAGKVGRRQCMAIW</sequence>
<feature type="domain" description="Protein kinase" evidence="9">
    <location>
        <begin position="1"/>
        <end position="157"/>
    </location>
</feature>
<keyword evidence="11" id="KW-1185">Reference proteome</keyword>
<evidence type="ECO:0000256" key="2">
    <source>
        <dbReference type="ARBA" id="ARBA00022527"/>
    </source>
</evidence>
<evidence type="ECO:0000259" key="9">
    <source>
        <dbReference type="PROSITE" id="PS50011"/>
    </source>
</evidence>
<dbReference type="GO" id="GO:0005524">
    <property type="term" value="F:ATP binding"/>
    <property type="evidence" value="ECO:0007669"/>
    <property type="project" value="UniProtKB-KW"/>
</dbReference>
<dbReference type="EC" id="2.7.11.1" evidence="1"/>
<keyword evidence="5" id="KW-0418">Kinase</keyword>
<dbReference type="HOGENOM" id="CLU_1682177_0_0_1"/>
<dbReference type="InterPro" id="IPR050236">
    <property type="entry name" value="Ser_Thr_kinase_AGC"/>
</dbReference>
<dbReference type="VEuPathDB" id="FungiDB:SCHCODRAFT_02704872"/>
<accession>D8QF56</accession>
<keyword evidence="3" id="KW-0808">Transferase</keyword>
<protein>
    <recommendedName>
        <fullName evidence="1">non-specific serine/threonine protein kinase</fullName>
        <ecNumber evidence="1">2.7.11.1</ecNumber>
    </recommendedName>
</protein>
<dbReference type="GO" id="GO:0004674">
    <property type="term" value="F:protein serine/threonine kinase activity"/>
    <property type="evidence" value="ECO:0007669"/>
    <property type="project" value="UniProtKB-KW"/>
</dbReference>
<evidence type="ECO:0000256" key="6">
    <source>
        <dbReference type="ARBA" id="ARBA00022840"/>
    </source>
</evidence>
<gene>
    <name evidence="10" type="ORF">SCHCODRAFT_60342</name>
</gene>
<dbReference type="SUPFAM" id="SSF56112">
    <property type="entry name" value="Protein kinase-like (PK-like)"/>
    <property type="match status" value="1"/>
</dbReference>
<dbReference type="Proteomes" id="UP000007431">
    <property type="component" value="Unassembled WGS sequence"/>
</dbReference>
<dbReference type="EMBL" id="GL377311">
    <property type="protein sequence ID" value="EFI93352.1"/>
    <property type="molecule type" value="Genomic_DNA"/>
</dbReference>
<dbReference type="Gene3D" id="3.30.200.20">
    <property type="entry name" value="Phosphorylase Kinase, domain 1"/>
    <property type="match status" value="1"/>
</dbReference>
<reference evidence="10 11" key="1">
    <citation type="journal article" date="2010" name="Nat. Biotechnol.">
        <title>Genome sequence of the model mushroom Schizophyllum commune.</title>
        <authorList>
            <person name="Ohm R.A."/>
            <person name="de Jong J.F."/>
            <person name="Lugones L.G."/>
            <person name="Aerts A."/>
            <person name="Kothe E."/>
            <person name="Stajich J.E."/>
            <person name="de Vries R.P."/>
            <person name="Record E."/>
            <person name="Levasseur A."/>
            <person name="Baker S.E."/>
            <person name="Bartholomew K.A."/>
            <person name="Coutinho P.M."/>
            <person name="Erdmann S."/>
            <person name="Fowler T.J."/>
            <person name="Gathman A.C."/>
            <person name="Lombard V."/>
            <person name="Henrissat B."/>
            <person name="Knabe N."/>
            <person name="Kuees U."/>
            <person name="Lilly W.W."/>
            <person name="Lindquist E."/>
            <person name="Lucas S."/>
            <person name="Magnuson J.K."/>
            <person name="Piumi F."/>
            <person name="Raudaskoski M."/>
            <person name="Salamov A."/>
            <person name="Schmutz J."/>
            <person name="Schwarze F.W.M.R."/>
            <person name="vanKuyk P.A."/>
            <person name="Horton J.S."/>
            <person name="Grigoriev I.V."/>
            <person name="Woesten H.A.B."/>
        </authorList>
    </citation>
    <scope>NUCLEOTIDE SEQUENCE [LARGE SCALE GENOMIC DNA]</scope>
    <source>
        <strain evidence="11">H4-8 / FGSC 9210</strain>
    </source>
</reference>
<dbReference type="STRING" id="578458.D8QF56"/>
<evidence type="ECO:0000256" key="8">
    <source>
        <dbReference type="ARBA" id="ARBA00048679"/>
    </source>
</evidence>
<evidence type="ECO:0000313" key="10">
    <source>
        <dbReference type="EMBL" id="EFI93352.1"/>
    </source>
</evidence>
<dbReference type="AlphaFoldDB" id="D8QF56"/>
<evidence type="ECO:0000256" key="3">
    <source>
        <dbReference type="ARBA" id="ARBA00022679"/>
    </source>
</evidence>
<evidence type="ECO:0000313" key="11">
    <source>
        <dbReference type="Proteomes" id="UP000007431"/>
    </source>
</evidence>
<dbReference type="PANTHER" id="PTHR24356">
    <property type="entry name" value="SERINE/THREONINE-PROTEIN KINASE"/>
    <property type="match status" value="1"/>
</dbReference>